<protein>
    <submittedName>
        <fullName evidence="1">Uncharacterized protein</fullName>
    </submittedName>
</protein>
<organism evidence="1">
    <name type="scientific">marine sediment metagenome</name>
    <dbReference type="NCBI Taxonomy" id="412755"/>
    <lineage>
        <taxon>unclassified sequences</taxon>
        <taxon>metagenomes</taxon>
        <taxon>ecological metagenomes</taxon>
    </lineage>
</organism>
<gene>
    <name evidence="1" type="ORF">LCGC14_1799110</name>
</gene>
<reference evidence="1" key="1">
    <citation type="journal article" date="2015" name="Nature">
        <title>Complex archaea that bridge the gap between prokaryotes and eukaryotes.</title>
        <authorList>
            <person name="Spang A."/>
            <person name="Saw J.H."/>
            <person name="Jorgensen S.L."/>
            <person name="Zaremba-Niedzwiedzka K."/>
            <person name="Martijn J."/>
            <person name="Lind A.E."/>
            <person name="van Eijk R."/>
            <person name="Schleper C."/>
            <person name="Guy L."/>
            <person name="Ettema T.J."/>
        </authorList>
    </citation>
    <scope>NUCLEOTIDE SEQUENCE</scope>
</reference>
<sequence length="251" mass="26131">KKQMARTIQIDYGTAYETGPTKLHDIGQRAVDPDGSIFHYTLMGGTTGVANKIYQGAAAIGAHQDTEHTVALVVGDTAITFHDDGTAFTVDEAQGGHITVESAADLGHIYRVKSNAATDTAETVCQLEDGVTVQFAVPVAGGNHLTLQRSTWLETILGIAGVNTAPNAGVPRVIIAISAFGWLQTRGVTSCLIDSDAVLPLVGNGLRSGSAAAGAVSLLDETAAKIDYGHVGYCMATSVDAAFSQIYLQIE</sequence>
<dbReference type="EMBL" id="LAZR01017306">
    <property type="protein sequence ID" value="KKM00967.1"/>
    <property type="molecule type" value="Genomic_DNA"/>
</dbReference>
<name>A0A0F9HCW5_9ZZZZ</name>
<comment type="caution">
    <text evidence="1">The sequence shown here is derived from an EMBL/GenBank/DDBJ whole genome shotgun (WGS) entry which is preliminary data.</text>
</comment>
<feature type="non-terminal residue" evidence="1">
    <location>
        <position position="1"/>
    </location>
</feature>
<accession>A0A0F9HCW5</accession>
<proteinExistence type="predicted"/>
<dbReference type="AlphaFoldDB" id="A0A0F9HCW5"/>
<evidence type="ECO:0000313" key="1">
    <source>
        <dbReference type="EMBL" id="KKM00967.1"/>
    </source>
</evidence>